<keyword evidence="2" id="KW-1185">Reference proteome</keyword>
<gene>
    <name evidence="1" type="ORF">D7316_00022</name>
</gene>
<accession>A0A3G8JEX4</accession>
<organism evidence="1 2">
    <name type="scientific">Gordonia insulae</name>
    <dbReference type="NCBI Taxonomy" id="2420509"/>
    <lineage>
        <taxon>Bacteria</taxon>
        <taxon>Bacillati</taxon>
        <taxon>Actinomycetota</taxon>
        <taxon>Actinomycetes</taxon>
        <taxon>Mycobacteriales</taxon>
        <taxon>Gordoniaceae</taxon>
        <taxon>Gordonia</taxon>
    </lineage>
</organism>
<evidence type="ECO:0000313" key="2">
    <source>
        <dbReference type="Proteomes" id="UP000271469"/>
    </source>
</evidence>
<dbReference type="EMBL" id="CP033972">
    <property type="protein sequence ID" value="AZG43458.1"/>
    <property type="molecule type" value="Genomic_DNA"/>
</dbReference>
<dbReference type="RefSeq" id="WP_124706500.1">
    <property type="nucleotide sequence ID" value="NZ_CP033972.1"/>
</dbReference>
<sequence length="80" mass="9147">MTDQADTNDRFTLLCAEVAAAVKGDRGHVDPRHIIDIRDHLLEPIYEIRQQARDGRPPRPGRIDQLWDRFTDITGIAEPT</sequence>
<name>A0A3G8JEX4_9ACTN</name>
<dbReference type="AlphaFoldDB" id="A0A3G8JEX4"/>
<proteinExistence type="predicted"/>
<reference evidence="1 2" key="1">
    <citation type="submission" date="2018-11" db="EMBL/GenBank/DDBJ databases">
        <title>Gordonia insulae sp. nov., isolated from an island soil.</title>
        <authorList>
            <person name="Kim Y.S."/>
            <person name="Kim S.B."/>
        </authorList>
    </citation>
    <scope>NUCLEOTIDE SEQUENCE [LARGE SCALE GENOMIC DNA]</scope>
    <source>
        <strain evidence="1 2">MMS17-SY073</strain>
    </source>
</reference>
<dbReference type="Proteomes" id="UP000271469">
    <property type="component" value="Chromosome"/>
</dbReference>
<dbReference type="KEGG" id="gom:D7316_00022"/>
<evidence type="ECO:0000313" key="1">
    <source>
        <dbReference type="EMBL" id="AZG43458.1"/>
    </source>
</evidence>
<protein>
    <submittedName>
        <fullName evidence="1">Uncharacterized protein</fullName>
    </submittedName>
</protein>